<dbReference type="GO" id="GO:0003723">
    <property type="term" value="F:RNA binding"/>
    <property type="evidence" value="ECO:0007669"/>
    <property type="project" value="UniProtKB-UniRule"/>
</dbReference>
<dbReference type="Gene3D" id="3.30.300.20">
    <property type="match status" value="1"/>
</dbReference>
<dbReference type="Gene3D" id="3.30.1370.50">
    <property type="entry name" value="R3H-like domain"/>
    <property type="match status" value="1"/>
</dbReference>
<dbReference type="Pfam" id="PF13083">
    <property type="entry name" value="KH_KhpA-B"/>
    <property type="match status" value="1"/>
</dbReference>
<dbReference type="Pfam" id="PF01424">
    <property type="entry name" value="R3H"/>
    <property type="match status" value="1"/>
</dbReference>
<protein>
    <recommendedName>
        <fullName evidence="6">RNA-binding protein KhpB</fullName>
    </recommendedName>
    <alternativeName>
        <fullName evidence="6">RNA-binding protein EloR</fullName>
    </alternativeName>
</protein>
<dbReference type="PROSITE" id="PS51061">
    <property type="entry name" value="R3H"/>
    <property type="match status" value="1"/>
</dbReference>
<gene>
    <name evidence="6" type="primary">khpB</name>
    <name evidence="6" type="synonym">eloR</name>
    <name evidence="9" type="ORF">HNR41_001656</name>
    <name evidence="8" type="ORF">JEOCOQ751_00124</name>
</gene>
<dbReference type="SUPFAM" id="SSF82708">
    <property type="entry name" value="R3H domain"/>
    <property type="match status" value="1"/>
</dbReference>
<dbReference type="RefSeq" id="WP_184283528.1">
    <property type="nucleotide sequence ID" value="NZ_BMCO01000002.1"/>
</dbReference>
<dbReference type="EMBL" id="CAJEWA010000004">
    <property type="protein sequence ID" value="CAD2071100.1"/>
    <property type="molecule type" value="Genomic_DNA"/>
</dbReference>
<dbReference type="InterPro" id="IPR036867">
    <property type="entry name" value="R3H_dom_sf"/>
</dbReference>
<evidence type="ECO:0000313" key="8">
    <source>
        <dbReference type="EMBL" id="CAD2071100.1"/>
    </source>
</evidence>
<dbReference type="GO" id="GO:0005737">
    <property type="term" value="C:cytoplasm"/>
    <property type="evidence" value="ECO:0007669"/>
    <property type="project" value="UniProtKB-SubCell"/>
</dbReference>
<dbReference type="GO" id="GO:0009252">
    <property type="term" value="P:peptidoglycan biosynthetic process"/>
    <property type="evidence" value="ECO:0007669"/>
    <property type="project" value="UniProtKB-UniRule"/>
</dbReference>
<dbReference type="SMART" id="SM01245">
    <property type="entry name" value="Jag_N"/>
    <property type="match status" value="1"/>
</dbReference>
<dbReference type="GO" id="GO:0008360">
    <property type="term" value="P:regulation of cell shape"/>
    <property type="evidence" value="ECO:0007669"/>
    <property type="project" value="UniProtKB-KW"/>
</dbReference>
<evidence type="ECO:0000256" key="5">
    <source>
        <dbReference type="ARBA" id="ARBA00023316"/>
    </source>
</evidence>
<comment type="similarity">
    <text evidence="6">Belongs to the KhpB RNA-binding protein family.</text>
</comment>
<keyword evidence="2 6" id="KW-0694">RNA-binding</keyword>
<dbReference type="NCBIfam" id="NF041568">
    <property type="entry name" value="Jag_EloR"/>
    <property type="match status" value="1"/>
</dbReference>
<keyword evidence="11" id="KW-1185">Reference proteome</keyword>
<dbReference type="InterPro" id="IPR032782">
    <property type="entry name" value="KhpB_N"/>
</dbReference>
<accession>A0A6V7R199</accession>
<dbReference type="InterPro" id="IPR038008">
    <property type="entry name" value="Jag_KH"/>
</dbReference>
<comment type="subcellular location">
    <subcellularLocation>
        <location evidence="6">Cytoplasm</location>
    </subcellularLocation>
</comment>
<dbReference type="Pfam" id="PF14804">
    <property type="entry name" value="Jag_N"/>
    <property type="match status" value="1"/>
</dbReference>
<dbReference type="CDD" id="cd02644">
    <property type="entry name" value="R3H_jag"/>
    <property type="match status" value="1"/>
</dbReference>
<dbReference type="EMBL" id="JACHFF010000002">
    <property type="protein sequence ID" value="MBB6423684.1"/>
    <property type="molecule type" value="Genomic_DNA"/>
</dbReference>
<reference evidence="9 11" key="2">
    <citation type="submission" date="2020-08" db="EMBL/GenBank/DDBJ databases">
        <title>Genomic Encyclopedia of Type Strains, Phase IV (KMG-IV): sequencing the most valuable type-strain genomes for metagenomic binning, comparative biology and taxonomic classification.</title>
        <authorList>
            <person name="Goeker M."/>
        </authorList>
    </citation>
    <scope>NUCLEOTIDE SEQUENCE [LARGE SCALE GENOMIC DNA]</scope>
    <source>
        <strain evidence="9 11">DSM 22419</strain>
    </source>
</reference>
<dbReference type="Proteomes" id="UP000534001">
    <property type="component" value="Unassembled WGS sequence"/>
</dbReference>
<evidence type="ECO:0000256" key="3">
    <source>
        <dbReference type="ARBA" id="ARBA00022960"/>
    </source>
</evidence>
<dbReference type="InterPro" id="IPR001374">
    <property type="entry name" value="R3H_dom"/>
</dbReference>
<dbReference type="SMART" id="SM00393">
    <property type="entry name" value="R3H"/>
    <property type="match status" value="1"/>
</dbReference>
<dbReference type="Proteomes" id="UP000545588">
    <property type="component" value="Unassembled WGS sequence"/>
</dbReference>
<dbReference type="AlphaFoldDB" id="A0A6V7R199"/>
<comment type="caution">
    <text evidence="8">The sequence shown here is derived from an EMBL/GenBank/DDBJ whole genome shotgun (WGS) entry which is preliminary data.</text>
</comment>
<dbReference type="InterPro" id="IPR038247">
    <property type="entry name" value="Jag_N_dom_sf"/>
</dbReference>
<organism evidence="8 10">
    <name type="scientific">Jeotgalicoccus coquinae</name>
    <dbReference type="NCBI Taxonomy" id="709509"/>
    <lineage>
        <taxon>Bacteria</taxon>
        <taxon>Bacillati</taxon>
        <taxon>Bacillota</taxon>
        <taxon>Bacilli</taxon>
        <taxon>Bacillales</taxon>
        <taxon>Staphylococcaceae</taxon>
        <taxon>Jeotgalicoccus</taxon>
    </lineage>
</organism>
<evidence type="ECO:0000313" key="9">
    <source>
        <dbReference type="EMBL" id="MBB6423684.1"/>
    </source>
</evidence>
<keyword evidence="4 6" id="KW-0143">Chaperone</keyword>
<dbReference type="InterPro" id="IPR039247">
    <property type="entry name" value="KhpB"/>
</dbReference>
<dbReference type="InterPro" id="IPR015946">
    <property type="entry name" value="KH_dom-like_a/b"/>
</dbReference>
<dbReference type="Gene3D" id="3.30.30.80">
    <property type="entry name" value="probable RNA-binding protein from clostridium symbiosum atcc 14940"/>
    <property type="match status" value="1"/>
</dbReference>
<comment type="subunit">
    <text evidence="6">Forms a complex with KhpA.</text>
</comment>
<name>A0A6V7R199_9STAP</name>
<keyword evidence="5 6" id="KW-0961">Cell wall biogenesis/degradation</keyword>
<reference evidence="8 10" key="1">
    <citation type="submission" date="2020-07" db="EMBL/GenBank/DDBJ databases">
        <authorList>
            <person name="Criscuolo A."/>
        </authorList>
    </citation>
    <scope>NUCLEOTIDE SEQUENCE [LARGE SCALE GENOMIC DNA]</scope>
    <source>
        <strain evidence="8">CIP111751</strain>
    </source>
</reference>
<comment type="caution">
    <text evidence="6">Lacks conserved residue(s) required for the propagation of feature annotation.</text>
</comment>
<proteinExistence type="inferred from homology"/>
<evidence type="ECO:0000256" key="4">
    <source>
        <dbReference type="ARBA" id="ARBA00023186"/>
    </source>
</evidence>
<dbReference type="GO" id="GO:0071555">
    <property type="term" value="P:cell wall organization"/>
    <property type="evidence" value="ECO:0007669"/>
    <property type="project" value="UniProtKB-KW"/>
</dbReference>
<evidence type="ECO:0000256" key="2">
    <source>
        <dbReference type="ARBA" id="ARBA00022884"/>
    </source>
</evidence>
<dbReference type="PANTHER" id="PTHR35800:SF1">
    <property type="entry name" value="RNA-BINDING PROTEIN KHPB"/>
    <property type="match status" value="1"/>
</dbReference>
<dbReference type="CDD" id="cd02414">
    <property type="entry name" value="KH-II_Jag"/>
    <property type="match status" value="1"/>
</dbReference>
<sequence>MYRIYTEKTVDDAVAKGLNELGVTEDDIKIEVIDGGSGGFLGFGKRDAEVQLTVINPELKTYGSIEEMIEQHSAEVQEEPEAAVEIPEPEPVKVQPEPEITEEADQPEIPEAEHQTAVEHEVTADAEDEHTVYESPINNAADDTADYISRVVHEMNIPNETEVSIKDTTVTIEFHAELAAKIIGKRGQTLNALQELAQNYFNTIYKSYGTVFLDVENYREKRRETLESLAINMSKKAMRTNEPVKMEPMPSFERKTMHHVLSRIKNVETYSEGREPNRYLVIIKK</sequence>
<comment type="function">
    <text evidence="6">A probable RNA chaperone. Forms a complex with KhpA which binds to cellular RNA and controls its expression. Plays a role in peptidoglycan (PG) homeostasis and cell length regulation.</text>
</comment>
<comment type="domain">
    <text evidence="6">Has an N-terminal Jag-N domain and 2 RNA-binding domains (KH and R3H).</text>
</comment>
<evidence type="ECO:0000313" key="11">
    <source>
        <dbReference type="Proteomes" id="UP000545588"/>
    </source>
</evidence>
<evidence type="ECO:0000256" key="1">
    <source>
        <dbReference type="ARBA" id="ARBA00022490"/>
    </source>
</evidence>
<dbReference type="InterPro" id="IPR034079">
    <property type="entry name" value="R3H_KhpB"/>
</dbReference>
<dbReference type="HAMAP" id="MF_00867">
    <property type="entry name" value="KhpB"/>
    <property type="match status" value="1"/>
</dbReference>
<dbReference type="PANTHER" id="PTHR35800">
    <property type="entry name" value="PROTEIN JAG"/>
    <property type="match status" value="1"/>
</dbReference>
<evidence type="ECO:0000259" key="7">
    <source>
        <dbReference type="PROSITE" id="PS51061"/>
    </source>
</evidence>
<keyword evidence="3 6" id="KW-0133">Cell shape</keyword>
<evidence type="ECO:0000256" key="6">
    <source>
        <dbReference type="HAMAP-Rule" id="MF_00867"/>
    </source>
</evidence>
<feature type="domain" description="R3H" evidence="7">
    <location>
        <begin position="220"/>
        <end position="285"/>
    </location>
</feature>
<keyword evidence="1 6" id="KW-0963">Cytoplasm</keyword>
<evidence type="ECO:0000313" key="10">
    <source>
        <dbReference type="Proteomes" id="UP000534001"/>
    </source>
</evidence>